<name>A0A8T1V557_9STRA</name>
<dbReference type="Proteomes" id="UP000694044">
    <property type="component" value="Unassembled WGS sequence"/>
</dbReference>
<sequence>MLTLDYRVVTDNMHWAPRAPFAHPQTLEEAQVRCSKGAFHAARIHNPAEILDTITSRHPVHPRNHYSADARASLPANPPSVENDVAKILRDCGVRALGPSASQNRTDYPSNPRQHLMAATRVTSIACPLRSLAAYDASWCARVISLCG</sequence>
<dbReference type="EMBL" id="JAGDFM010001535">
    <property type="protein sequence ID" value="KAG7375178.1"/>
    <property type="molecule type" value="Genomic_DNA"/>
</dbReference>
<evidence type="ECO:0000313" key="1">
    <source>
        <dbReference type="EMBL" id="KAG7375178.1"/>
    </source>
</evidence>
<organism evidence="1 2">
    <name type="scientific">Phytophthora pseudosyringae</name>
    <dbReference type="NCBI Taxonomy" id="221518"/>
    <lineage>
        <taxon>Eukaryota</taxon>
        <taxon>Sar</taxon>
        <taxon>Stramenopiles</taxon>
        <taxon>Oomycota</taxon>
        <taxon>Peronosporomycetes</taxon>
        <taxon>Peronosporales</taxon>
        <taxon>Peronosporaceae</taxon>
        <taxon>Phytophthora</taxon>
    </lineage>
</organism>
<keyword evidence="2" id="KW-1185">Reference proteome</keyword>
<protein>
    <submittedName>
        <fullName evidence="1">Uncharacterized protein</fullName>
    </submittedName>
</protein>
<proteinExistence type="predicted"/>
<evidence type="ECO:0000313" key="2">
    <source>
        <dbReference type="Proteomes" id="UP000694044"/>
    </source>
</evidence>
<accession>A0A8T1V557</accession>
<comment type="caution">
    <text evidence="1">The sequence shown here is derived from an EMBL/GenBank/DDBJ whole genome shotgun (WGS) entry which is preliminary data.</text>
</comment>
<dbReference type="AlphaFoldDB" id="A0A8T1V557"/>
<reference evidence="1" key="1">
    <citation type="submission" date="2021-02" db="EMBL/GenBank/DDBJ databases">
        <authorList>
            <person name="Palmer J.M."/>
        </authorList>
    </citation>
    <scope>NUCLEOTIDE SEQUENCE</scope>
    <source>
        <strain evidence="1">SCRP734</strain>
    </source>
</reference>
<gene>
    <name evidence="1" type="ORF">PHYPSEUDO_002863</name>
</gene>